<proteinExistence type="predicted"/>
<keyword evidence="2" id="KW-1185">Reference proteome</keyword>
<evidence type="ECO:0000313" key="2">
    <source>
        <dbReference type="Proteomes" id="UP001311915"/>
    </source>
</evidence>
<accession>A0AAV9K1S3</accession>
<evidence type="ECO:0000313" key="1">
    <source>
        <dbReference type="EMBL" id="KAK4706550.1"/>
    </source>
</evidence>
<protein>
    <submittedName>
        <fullName evidence="1">Uncharacterized protein</fullName>
    </submittedName>
</protein>
<gene>
    <name evidence="1" type="ORF">R3W88_033890</name>
</gene>
<sequence>MIWLGTFNIIHEVSVSYKSKEIEFEELVIAKYAKEDQISEISRILIVYRDLVNISEGREVIFSHKLGIGVIDNCGFLLGELSVLDDLRIYV</sequence>
<name>A0AAV9K1S3_9SOLN</name>
<comment type="caution">
    <text evidence="1">The sequence shown here is derived from an EMBL/GenBank/DDBJ whole genome shotgun (WGS) entry which is preliminary data.</text>
</comment>
<organism evidence="1 2">
    <name type="scientific">Solanum pinnatisectum</name>
    <name type="common">tansyleaf nightshade</name>
    <dbReference type="NCBI Taxonomy" id="50273"/>
    <lineage>
        <taxon>Eukaryota</taxon>
        <taxon>Viridiplantae</taxon>
        <taxon>Streptophyta</taxon>
        <taxon>Embryophyta</taxon>
        <taxon>Tracheophyta</taxon>
        <taxon>Spermatophyta</taxon>
        <taxon>Magnoliopsida</taxon>
        <taxon>eudicotyledons</taxon>
        <taxon>Gunneridae</taxon>
        <taxon>Pentapetalae</taxon>
        <taxon>asterids</taxon>
        <taxon>lamiids</taxon>
        <taxon>Solanales</taxon>
        <taxon>Solanaceae</taxon>
        <taxon>Solanoideae</taxon>
        <taxon>Solaneae</taxon>
        <taxon>Solanum</taxon>
    </lineage>
</organism>
<dbReference type="AlphaFoldDB" id="A0AAV9K1S3"/>
<dbReference type="EMBL" id="JAWPEI010000069">
    <property type="protein sequence ID" value="KAK4706550.1"/>
    <property type="molecule type" value="Genomic_DNA"/>
</dbReference>
<reference evidence="1 2" key="1">
    <citation type="submission" date="2023-10" db="EMBL/GenBank/DDBJ databases">
        <title>Genome-Wide Identification Analysis in wild type Solanum Pinnatisectum Reveals Some Genes Defensing Phytophthora Infestans.</title>
        <authorList>
            <person name="Sun C."/>
        </authorList>
    </citation>
    <scope>NUCLEOTIDE SEQUENCE [LARGE SCALE GENOMIC DNA]</scope>
    <source>
        <strain evidence="1">LQN</strain>
        <tissue evidence="1">Leaf</tissue>
    </source>
</reference>
<dbReference type="Proteomes" id="UP001311915">
    <property type="component" value="Unassembled WGS sequence"/>
</dbReference>